<gene>
    <name evidence="1" type="ORF">NCAV_1722</name>
</gene>
<accession>A0A2K5ATC5</accession>
<keyword evidence="2" id="KW-1185">Reference proteome</keyword>
<reference evidence="2" key="1">
    <citation type="submission" date="2018-01" db="EMBL/GenBank/DDBJ databases">
        <authorList>
            <person name="Kerou L M."/>
        </authorList>
    </citation>
    <scope>NUCLEOTIDE SEQUENCE [LARGE SCALE GENOMIC DNA]</scope>
    <source>
        <strain evidence="2">SCU2</strain>
    </source>
</reference>
<name>A0A2K5ATC5_9ARCH</name>
<evidence type="ECO:0000313" key="2">
    <source>
        <dbReference type="Proteomes" id="UP000236248"/>
    </source>
</evidence>
<organism evidence="1 2">
    <name type="scientific">Candidatus Nitrosocaldus cavascurensis</name>
    <dbReference type="NCBI Taxonomy" id="2058097"/>
    <lineage>
        <taxon>Archaea</taxon>
        <taxon>Nitrososphaerota</taxon>
        <taxon>Nitrososphaeria</taxon>
        <taxon>Candidatus Nitrosocaldales</taxon>
        <taxon>Candidatus Nitrosocaldaceae</taxon>
        <taxon>Candidatus Nitrosocaldus</taxon>
    </lineage>
</organism>
<dbReference type="KEGG" id="ncv:NCAV_1722"/>
<evidence type="ECO:0000313" key="1">
    <source>
        <dbReference type="EMBL" id="SPC34885.1"/>
    </source>
</evidence>
<dbReference type="Proteomes" id="UP000236248">
    <property type="component" value="Chromosome NCAV"/>
</dbReference>
<proteinExistence type="predicted"/>
<protein>
    <submittedName>
        <fullName evidence="1">Uncharacterized protein</fullName>
    </submittedName>
</protein>
<sequence length="379" mass="41929">MVDLSNMMEMIGKSLDSILPSGLDMLNGKQVLFANNNVIMKPIGGWDVTLTHNDAKIHRLESIDIPACVIAVDSSCILVGETIDGSIYSAKCSIALSCNGEPITHALIGPLLFYIQYCSDYGKSMEIDGVKRMIRVRLERLVQYELARAMRGIILLVDGSLRHSIHEHLYTIHKVEDACRTNDNMLIGLSKSTRLRYLEGMISLLSREMYPCYMDVTDMVDGVCCDGKMLDRSNEHCIDCDGKEEGIMVAEEGEGEGVREGKDGCYSNTYGYNSCTDPGSKAKARVRSRTTTASSLLAKLAVNGLVLRADVLDKPETSLGMLMANDALHNGYPESLRIAHHTSVFTHTDMLCIRGFMKSRFNIREVDGDDVRRALLGKI</sequence>
<dbReference type="EMBL" id="LT981265">
    <property type="protein sequence ID" value="SPC34885.1"/>
    <property type="molecule type" value="Genomic_DNA"/>
</dbReference>
<dbReference type="AlphaFoldDB" id="A0A2K5ATC5"/>